<feature type="domain" description="Resolvase/invertase-type recombinase catalytic" evidence="8">
    <location>
        <begin position="1"/>
        <end position="135"/>
    </location>
</feature>
<dbReference type="Pfam" id="PF00239">
    <property type="entry name" value="Resolvase"/>
    <property type="match status" value="1"/>
</dbReference>
<evidence type="ECO:0000259" key="8">
    <source>
        <dbReference type="PROSITE" id="PS51736"/>
    </source>
</evidence>
<dbReference type="CDD" id="cd00569">
    <property type="entry name" value="HTH_Hin_like"/>
    <property type="match status" value="1"/>
</dbReference>
<evidence type="ECO:0000256" key="4">
    <source>
        <dbReference type="ARBA" id="ARBA00023125"/>
    </source>
</evidence>
<dbReference type="STRING" id="1166340.SAMN05192583_3705"/>
<dbReference type="InterPro" id="IPR006118">
    <property type="entry name" value="Recombinase_CS"/>
</dbReference>
<dbReference type="GO" id="GO:0003677">
    <property type="term" value="F:DNA binding"/>
    <property type="evidence" value="ECO:0007669"/>
    <property type="project" value="UniProtKB-KW"/>
</dbReference>
<dbReference type="InterPro" id="IPR006120">
    <property type="entry name" value="Resolvase_HTH_dom"/>
</dbReference>
<dbReference type="SUPFAM" id="SSF53041">
    <property type="entry name" value="Resolvase-like"/>
    <property type="match status" value="1"/>
</dbReference>
<protein>
    <submittedName>
        <fullName evidence="9">Site-specific DNA recombinase</fullName>
    </submittedName>
</protein>
<dbReference type="RefSeq" id="WP_093667194.1">
    <property type="nucleotide sequence ID" value="NZ_FOCF01000017.1"/>
</dbReference>
<dbReference type="AlphaFoldDB" id="A0A1H8JWM6"/>
<evidence type="ECO:0000256" key="3">
    <source>
        <dbReference type="ARBA" id="ARBA00023100"/>
    </source>
</evidence>
<feature type="active site" description="O-(5'-phospho-DNA)-serine intermediate" evidence="6 7">
    <location>
        <position position="9"/>
    </location>
</feature>
<dbReference type="GO" id="GO:0015074">
    <property type="term" value="P:DNA integration"/>
    <property type="evidence" value="ECO:0007669"/>
    <property type="project" value="UniProtKB-KW"/>
</dbReference>
<dbReference type="OrthoDB" id="114045at2"/>
<dbReference type="InterPro" id="IPR006119">
    <property type="entry name" value="Resolv_N"/>
</dbReference>
<dbReference type="SMART" id="SM00857">
    <property type="entry name" value="Resolvase"/>
    <property type="match status" value="1"/>
</dbReference>
<sequence>MLIGYARVSTDDQDLRLQRAALKEVGCKRTFEEKVSGAKRDRPELAKMIEQLRDDDTVVVTRLDRLARSTRDLLDIAEKLKEAGAGLRSLAEPWADTTSPAGRMVLTVFAGIAEFERELIHQRTSSGRVAAKARGVRFGRPPKLTPDQITLGERLVGEGTSVREAAKLLKCHHATLYRALSTPSLGIQQLR</sequence>
<dbReference type="FunFam" id="3.40.50.1390:FF:000001">
    <property type="entry name" value="DNA recombinase"/>
    <property type="match status" value="1"/>
</dbReference>
<evidence type="ECO:0000313" key="9">
    <source>
        <dbReference type="EMBL" id="SEN85099.1"/>
    </source>
</evidence>
<dbReference type="GO" id="GO:0000150">
    <property type="term" value="F:DNA strand exchange activity"/>
    <property type="evidence" value="ECO:0007669"/>
    <property type="project" value="UniProtKB-KW"/>
</dbReference>
<dbReference type="Pfam" id="PF02796">
    <property type="entry name" value="HTH_7"/>
    <property type="match status" value="1"/>
</dbReference>
<evidence type="ECO:0000256" key="1">
    <source>
        <dbReference type="ARBA" id="ARBA00009913"/>
    </source>
</evidence>
<dbReference type="EMBL" id="FOCF01000017">
    <property type="protein sequence ID" value="SEN85099.1"/>
    <property type="molecule type" value="Genomic_DNA"/>
</dbReference>
<evidence type="ECO:0000256" key="2">
    <source>
        <dbReference type="ARBA" id="ARBA00022908"/>
    </source>
</evidence>
<dbReference type="CDD" id="cd03768">
    <property type="entry name" value="SR_ResInv"/>
    <property type="match status" value="1"/>
</dbReference>
<dbReference type="PROSITE" id="PS51736">
    <property type="entry name" value="RECOMBINASES_3"/>
    <property type="match status" value="1"/>
</dbReference>
<evidence type="ECO:0000256" key="7">
    <source>
        <dbReference type="PROSITE-ProRule" id="PRU10137"/>
    </source>
</evidence>
<dbReference type="SUPFAM" id="SSF46689">
    <property type="entry name" value="Homeodomain-like"/>
    <property type="match status" value="1"/>
</dbReference>
<keyword evidence="3" id="KW-0230">DNA invertase</keyword>
<keyword evidence="10" id="KW-1185">Reference proteome</keyword>
<dbReference type="Gene3D" id="3.40.50.1390">
    <property type="entry name" value="Resolvase, N-terminal catalytic domain"/>
    <property type="match status" value="1"/>
</dbReference>
<dbReference type="InterPro" id="IPR009057">
    <property type="entry name" value="Homeodomain-like_sf"/>
</dbReference>
<dbReference type="Gene3D" id="1.10.10.60">
    <property type="entry name" value="Homeodomain-like"/>
    <property type="match status" value="1"/>
</dbReference>
<dbReference type="Proteomes" id="UP000199206">
    <property type="component" value="Unassembled WGS sequence"/>
</dbReference>
<keyword evidence="5" id="KW-0233">DNA recombination</keyword>
<dbReference type="InterPro" id="IPR050639">
    <property type="entry name" value="SSR_resolvase"/>
</dbReference>
<dbReference type="PANTHER" id="PTHR30461:SF2">
    <property type="entry name" value="SERINE RECOMBINASE PINE-RELATED"/>
    <property type="match status" value="1"/>
</dbReference>
<reference evidence="10" key="1">
    <citation type="submission" date="2016-10" db="EMBL/GenBank/DDBJ databases">
        <authorList>
            <person name="Varghese N."/>
            <person name="Submissions S."/>
        </authorList>
    </citation>
    <scope>NUCLEOTIDE SEQUENCE [LARGE SCALE GENOMIC DNA]</scope>
    <source>
        <strain evidence="10">S6-262</strain>
    </source>
</reference>
<comment type="similarity">
    <text evidence="1">Belongs to the site-specific recombinase resolvase family.</text>
</comment>
<dbReference type="PANTHER" id="PTHR30461">
    <property type="entry name" value="DNA-INVERTASE FROM LAMBDOID PROPHAGE"/>
    <property type="match status" value="1"/>
</dbReference>
<evidence type="ECO:0000313" key="10">
    <source>
        <dbReference type="Proteomes" id="UP000199206"/>
    </source>
</evidence>
<name>A0A1H8JWM6_9SPHN</name>
<proteinExistence type="inferred from homology"/>
<evidence type="ECO:0000256" key="6">
    <source>
        <dbReference type="PIRSR" id="PIRSR606118-50"/>
    </source>
</evidence>
<accession>A0A1H8JWM6</accession>
<evidence type="ECO:0000256" key="5">
    <source>
        <dbReference type="ARBA" id="ARBA00023172"/>
    </source>
</evidence>
<keyword evidence="4" id="KW-0238">DNA-binding</keyword>
<gene>
    <name evidence="9" type="ORF">SAMN05192583_3705</name>
</gene>
<dbReference type="InterPro" id="IPR036162">
    <property type="entry name" value="Resolvase-like_N_sf"/>
</dbReference>
<dbReference type="PROSITE" id="PS00397">
    <property type="entry name" value="RECOMBINASES_1"/>
    <property type="match status" value="1"/>
</dbReference>
<organism evidence="9 10">
    <name type="scientific">Sphingomonas gellani</name>
    <dbReference type="NCBI Taxonomy" id="1166340"/>
    <lineage>
        <taxon>Bacteria</taxon>
        <taxon>Pseudomonadati</taxon>
        <taxon>Pseudomonadota</taxon>
        <taxon>Alphaproteobacteria</taxon>
        <taxon>Sphingomonadales</taxon>
        <taxon>Sphingomonadaceae</taxon>
        <taxon>Sphingomonas</taxon>
    </lineage>
</organism>
<keyword evidence="2" id="KW-0229">DNA integration</keyword>